<sequence length="528" mass="58474">MFAVLTDDQDILMDSLNYMPNVKEHLTDKGVFYQRHYCTIALCCPSRVSLLTGKAAHNTNVTDIIPPYGGYTKFIAEGLNSEYLPVWLQDAGYNTYYAGKLLNGHSVINYDALYAKGFNSSATWQTGTDVPETFPGQHVLDINVGHAYNFLDDAVQKDIPFFLTIAPVAPHAQVIILDPENPQIQNRNITAPEPQTKWNSSFVGEKVPRTPNFNPDVPSGGSWIRGLPQLNQDSVDYNDAFYVARLQLLAGIDEMVGEVVSRLDAAGLLDSTYIVYTTDNRFHIGQHRLQPGKSCPIEEDYNVVETVTTHTDLAPTFIKMLNINLRDDFDGTPIPVTADQITAASKDVSKSEHIDMDEVPTNNTYKSVRVMGTSYNLFYTVWCDNSHELYSDPYQMNNLLLSNSSDVESSLGIRMTTLPSSLMNSTTPAGPRSTASAPAQSPHPTDDIPQLQTRLDALAMVLKSCKADSCRSPWVVLHPQRDVQNLGDAMTPKFDAFYASHPKVSFSECEQGYILESEGPQDVIPLPG</sequence>
<proteinExistence type="inferred from homology"/>
<evidence type="ECO:0000259" key="6">
    <source>
        <dbReference type="Pfam" id="PF00884"/>
    </source>
</evidence>
<keyword evidence="3" id="KW-0378">Hydrolase</keyword>
<dbReference type="Proteomes" id="UP000620124">
    <property type="component" value="Unassembled WGS sequence"/>
</dbReference>
<evidence type="ECO:0000313" key="7">
    <source>
        <dbReference type="EMBL" id="KAF7344962.1"/>
    </source>
</evidence>
<evidence type="ECO:0000256" key="3">
    <source>
        <dbReference type="ARBA" id="ARBA00022801"/>
    </source>
</evidence>
<dbReference type="InterPro" id="IPR024607">
    <property type="entry name" value="Sulfatase_CS"/>
</dbReference>
<name>A0A8H6XR44_9AGAR</name>
<feature type="compositionally biased region" description="Polar residues" evidence="5">
    <location>
        <begin position="418"/>
        <end position="443"/>
    </location>
</feature>
<evidence type="ECO:0000256" key="4">
    <source>
        <dbReference type="ARBA" id="ARBA00023180"/>
    </source>
</evidence>
<dbReference type="Gene3D" id="3.40.720.10">
    <property type="entry name" value="Alkaline Phosphatase, subunit A"/>
    <property type="match status" value="1"/>
</dbReference>
<dbReference type="PANTHER" id="PTHR43108">
    <property type="entry name" value="N-ACETYLGLUCOSAMINE-6-SULFATASE FAMILY MEMBER"/>
    <property type="match status" value="1"/>
</dbReference>
<feature type="domain" description="Sulfatase N-terminal" evidence="6">
    <location>
        <begin position="11"/>
        <end position="303"/>
    </location>
</feature>
<gene>
    <name evidence="7" type="ORF">MVEN_01658900</name>
</gene>
<dbReference type="OrthoDB" id="103349at2759"/>
<dbReference type="InterPro" id="IPR000917">
    <property type="entry name" value="Sulfatase_N"/>
</dbReference>
<comment type="caution">
    <text evidence="7">The sequence shown here is derived from an EMBL/GenBank/DDBJ whole genome shotgun (WGS) entry which is preliminary data.</text>
</comment>
<dbReference type="GO" id="GO:0005539">
    <property type="term" value="F:glycosaminoglycan binding"/>
    <property type="evidence" value="ECO:0007669"/>
    <property type="project" value="TreeGrafter"/>
</dbReference>
<evidence type="ECO:0000256" key="2">
    <source>
        <dbReference type="ARBA" id="ARBA00022729"/>
    </source>
</evidence>
<dbReference type="Pfam" id="PF00884">
    <property type="entry name" value="Sulfatase"/>
    <property type="match status" value="1"/>
</dbReference>
<dbReference type="CDD" id="cd16147">
    <property type="entry name" value="G6S"/>
    <property type="match status" value="1"/>
</dbReference>
<keyword evidence="2" id="KW-0732">Signal</keyword>
<dbReference type="PROSITE" id="PS00523">
    <property type="entry name" value="SULFATASE_1"/>
    <property type="match status" value="1"/>
</dbReference>
<dbReference type="GO" id="GO:0008449">
    <property type="term" value="F:N-acetylglucosamine-6-sulfatase activity"/>
    <property type="evidence" value="ECO:0007669"/>
    <property type="project" value="TreeGrafter"/>
</dbReference>
<dbReference type="InterPro" id="IPR017850">
    <property type="entry name" value="Alkaline_phosphatase_core_sf"/>
</dbReference>
<comment type="similarity">
    <text evidence="1">Belongs to the sulfatase family.</text>
</comment>
<protein>
    <submittedName>
        <fullName evidence="7">Arylsulfatase</fullName>
    </submittedName>
</protein>
<reference evidence="7" key="1">
    <citation type="submission" date="2020-05" db="EMBL/GenBank/DDBJ databases">
        <title>Mycena genomes resolve the evolution of fungal bioluminescence.</title>
        <authorList>
            <person name="Tsai I.J."/>
        </authorList>
    </citation>
    <scope>NUCLEOTIDE SEQUENCE</scope>
    <source>
        <strain evidence="7">CCC161011</strain>
    </source>
</reference>
<organism evidence="7 8">
    <name type="scientific">Mycena venus</name>
    <dbReference type="NCBI Taxonomy" id="2733690"/>
    <lineage>
        <taxon>Eukaryota</taxon>
        <taxon>Fungi</taxon>
        <taxon>Dikarya</taxon>
        <taxon>Basidiomycota</taxon>
        <taxon>Agaricomycotina</taxon>
        <taxon>Agaricomycetes</taxon>
        <taxon>Agaricomycetidae</taxon>
        <taxon>Agaricales</taxon>
        <taxon>Marasmiineae</taxon>
        <taxon>Mycenaceae</taxon>
        <taxon>Mycena</taxon>
    </lineage>
</organism>
<dbReference type="AlphaFoldDB" id="A0A8H6XR44"/>
<accession>A0A8H6XR44</accession>
<keyword evidence="4" id="KW-0325">Glycoprotein</keyword>
<evidence type="ECO:0000313" key="8">
    <source>
        <dbReference type="Proteomes" id="UP000620124"/>
    </source>
</evidence>
<evidence type="ECO:0000256" key="5">
    <source>
        <dbReference type="SAM" id="MobiDB-lite"/>
    </source>
</evidence>
<evidence type="ECO:0000256" key="1">
    <source>
        <dbReference type="ARBA" id="ARBA00008779"/>
    </source>
</evidence>
<keyword evidence="8" id="KW-1185">Reference proteome</keyword>
<dbReference type="SUPFAM" id="SSF53649">
    <property type="entry name" value="Alkaline phosphatase-like"/>
    <property type="match status" value="1"/>
</dbReference>
<feature type="region of interest" description="Disordered" evidence="5">
    <location>
        <begin position="418"/>
        <end position="449"/>
    </location>
</feature>
<dbReference type="PANTHER" id="PTHR43108:SF8">
    <property type="entry name" value="SD21168P"/>
    <property type="match status" value="1"/>
</dbReference>
<dbReference type="EMBL" id="JACAZI010000014">
    <property type="protein sequence ID" value="KAF7344962.1"/>
    <property type="molecule type" value="Genomic_DNA"/>
</dbReference>